<reference evidence="3 4" key="1">
    <citation type="submission" date="2020-07" db="EMBL/GenBank/DDBJ databases">
        <title>Complete genome and description of Corynebacterium incognita strain Marseille-Q3630 sp. nov.</title>
        <authorList>
            <person name="Boxberger M."/>
        </authorList>
    </citation>
    <scope>NUCLEOTIDE SEQUENCE [LARGE SCALE GENOMIC DNA]</scope>
    <source>
        <strain evidence="3 4">Marseille-Q3630</strain>
    </source>
</reference>
<keyword evidence="4" id="KW-1185">Reference proteome</keyword>
<dbReference type="InterPro" id="IPR013830">
    <property type="entry name" value="SGNH_hydro"/>
</dbReference>
<feature type="domain" description="SGNH hydrolase-type esterase" evidence="2">
    <location>
        <begin position="32"/>
        <end position="260"/>
    </location>
</feature>
<gene>
    <name evidence="3" type="ORF">H0194_06740</name>
</gene>
<feature type="chain" id="PRO_5028981772" evidence="1">
    <location>
        <begin position="25"/>
        <end position="269"/>
    </location>
</feature>
<dbReference type="Pfam" id="PF13472">
    <property type="entry name" value="Lipase_GDSL_2"/>
    <property type="match status" value="1"/>
</dbReference>
<evidence type="ECO:0000313" key="3">
    <source>
        <dbReference type="EMBL" id="QNE88788.1"/>
    </source>
</evidence>
<dbReference type="GO" id="GO:0016787">
    <property type="term" value="F:hydrolase activity"/>
    <property type="evidence" value="ECO:0007669"/>
    <property type="project" value="UniProtKB-KW"/>
</dbReference>
<dbReference type="InterPro" id="IPR036514">
    <property type="entry name" value="SGNH_hydro_sf"/>
</dbReference>
<dbReference type="Proteomes" id="UP000515743">
    <property type="component" value="Chromosome"/>
</dbReference>
<dbReference type="EMBL" id="CP059404">
    <property type="protein sequence ID" value="QNE88788.1"/>
    <property type="molecule type" value="Genomic_DNA"/>
</dbReference>
<organism evidence="3 4">
    <name type="scientific">Corynebacterium incognita</name>
    <dbReference type="NCBI Taxonomy" id="2754725"/>
    <lineage>
        <taxon>Bacteria</taxon>
        <taxon>Bacillati</taxon>
        <taxon>Actinomycetota</taxon>
        <taxon>Actinomycetes</taxon>
        <taxon>Mycobacteriales</taxon>
        <taxon>Corynebacteriaceae</taxon>
        <taxon>Corynebacterium</taxon>
    </lineage>
</organism>
<evidence type="ECO:0000313" key="4">
    <source>
        <dbReference type="Proteomes" id="UP000515743"/>
    </source>
</evidence>
<keyword evidence="3" id="KW-0378">Hydrolase</keyword>
<dbReference type="AlphaFoldDB" id="A0A7G7CMH2"/>
<dbReference type="Gene3D" id="3.40.50.1110">
    <property type="entry name" value="SGNH hydrolase"/>
    <property type="match status" value="1"/>
</dbReference>
<proteinExistence type="predicted"/>
<evidence type="ECO:0000256" key="1">
    <source>
        <dbReference type="SAM" id="SignalP"/>
    </source>
</evidence>
<name>A0A7G7CMH2_9CORY</name>
<sequence>MFRKFVSLVAALSIAIVGAPQAAAAERNLVLFGDSVLADPSSPAYLLGRVASGSSETRGTNCPSSPDNFGKRAGRKMGLRVRDFSCAGAVSMSKGPQLAEQVSAAIGSGALNRSTRRVVVSTGFNDTYNNRHLSKSQLTKRWVRYTAPQIRRIKAKAPNARIQIVGYPDIAAGDKVCLFHVAPNVYDRTHFPQIGQWEARAQSMQIGLARATGTEFLDLKRSTRDNNMCAPDHKRYWAGLIDFYAGPGNLPVHINKRGHEHVANVIARS</sequence>
<keyword evidence="1" id="KW-0732">Signal</keyword>
<accession>A0A7G7CMH2</accession>
<dbReference type="KEGG" id="cik:H0194_06740"/>
<protein>
    <submittedName>
        <fullName evidence="3">Hydrolase</fullName>
    </submittedName>
</protein>
<dbReference type="SUPFAM" id="SSF52266">
    <property type="entry name" value="SGNH hydrolase"/>
    <property type="match status" value="1"/>
</dbReference>
<feature type="signal peptide" evidence="1">
    <location>
        <begin position="1"/>
        <end position="24"/>
    </location>
</feature>
<evidence type="ECO:0000259" key="2">
    <source>
        <dbReference type="Pfam" id="PF13472"/>
    </source>
</evidence>